<keyword evidence="5" id="KW-1185">Reference proteome</keyword>
<dbReference type="AlphaFoldDB" id="A0A430FJ78"/>
<keyword evidence="2" id="KW-0812">Transmembrane</keyword>
<comment type="caution">
    <text evidence="4">The sequence shown here is derived from an EMBL/GenBank/DDBJ whole genome shotgun (WGS) entry which is preliminary data.</text>
</comment>
<name>A0A430FJ78_9BIFI</name>
<keyword evidence="2" id="KW-1133">Transmembrane helix</keyword>
<feature type="transmembrane region" description="Helical" evidence="2">
    <location>
        <begin position="79"/>
        <end position="101"/>
    </location>
</feature>
<feature type="region of interest" description="Disordered" evidence="1">
    <location>
        <begin position="128"/>
        <end position="164"/>
    </location>
</feature>
<proteinExistence type="predicted"/>
<feature type="compositionally biased region" description="Polar residues" evidence="1">
    <location>
        <begin position="140"/>
        <end position="164"/>
    </location>
</feature>
<gene>
    <name evidence="4" type="ORF">D2E25_1359</name>
</gene>
<keyword evidence="2" id="KW-0472">Membrane</keyword>
<dbReference type="InterPro" id="IPR007921">
    <property type="entry name" value="CHAP_dom"/>
</dbReference>
<dbReference type="SUPFAM" id="SSF54001">
    <property type="entry name" value="Cysteine proteinases"/>
    <property type="match status" value="1"/>
</dbReference>
<protein>
    <submittedName>
        <fullName evidence="4">N-acetylmuramoyl-L-alanine amidase</fullName>
    </submittedName>
</protein>
<dbReference type="OrthoDB" id="3240061at2"/>
<evidence type="ECO:0000256" key="1">
    <source>
        <dbReference type="SAM" id="MobiDB-lite"/>
    </source>
</evidence>
<dbReference type="PROSITE" id="PS50911">
    <property type="entry name" value="CHAP"/>
    <property type="match status" value="1"/>
</dbReference>
<accession>A0A430FJ78</accession>
<dbReference type="Gene3D" id="3.90.1720.10">
    <property type="entry name" value="endopeptidase domain like (from Nostoc punctiforme)"/>
    <property type="match status" value="1"/>
</dbReference>
<reference evidence="4 5" key="1">
    <citation type="submission" date="2018-09" db="EMBL/GenBank/DDBJ databases">
        <title>Characterization of the phylogenetic diversity of five novel species belonging to the genus Bifidobacterium.</title>
        <authorList>
            <person name="Lugli G.A."/>
            <person name="Duranti S."/>
            <person name="Milani C."/>
        </authorList>
    </citation>
    <scope>NUCLEOTIDE SEQUENCE [LARGE SCALE GENOMIC DNA]</scope>
    <source>
        <strain evidence="4 5">2034B</strain>
    </source>
</reference>
<sequence>MRHAAHKAVQGSGERISPLALFKSSRGSHTVRAVRTVQLANGDAAALAIDPALAARLNEVAPLTRRSIRESARAAQRRATMMSSASLAALVGTAATALAFANPQQSSTTRVLADDPATTTTQLQRVTATAVSRSEDRTPLTDSTVTSQTKTSDEGTWQLNDEGSAIDVSQLSRSTADNPQVATLMDEDAGLLPEGFNPNHDTGDVGLAYAFSQCTWWAYTRRHQLGLPVGSYFGNGQNWADSARALGYWVDTTPRHVGDVMVFRAGQEGASSVYGHVAIVEAINADGSITISECGAALNGKPGSRTFTAAQASNFQYIHY</sequence>
<evidence type="ECO:0000256" key="2">
    <source>
        <dbReference type="SAM" id="Phobius"/>
    </source>
</evidence>
<evidence type="ECO:0000313" key="5">
    <source>
        <dbReference type="Proteomes" id="UP000287533"/>
    </source>
</evidence>
<feature type="domain" description="Peptidase C51" evidence="3">
    <location>
        <begin position="189"/>
        <end position="319"/>
    </location>
</feature>
<dbReference type="InterPro" id="IPR038765">
    <property type="entry name" value="Papain-like_cys_pep_sf"/>
</dbReference>
<evidence type="ECO:0000259" key="3">
    <source>
        <dbReference type="PROSITE" id="PS50911"/>
    </source>
</evidence>
<dbReference type="Pfam" id="PF05257">
    <property type="entry name" value="CHAP"/>
    <property type="match status" value="1"/>
</dbReference>
<evidence type="ECO:0000313" key="4">
    <source>
        <dbReference type="EMBL" id="RSX52788.1"/>
    </source>
</evidence>
<dbReference type="RefSeq" id="WP_125981197.1">
    <property type="nucleotide sequence ID" value="NZ_QXGL01000004.1"/>
</dbReference>
<dbReference type="EMBL" id="QXGL01000004">
    <property type="protein sequence ID" value="RSX52788.1"/>
    <property type="molecule type" value="Genomic_DNA"/>
</dbReference>
<organism evidence="4 5">
    <name type="scientific">Bifidobacterium goeldii</name>
    <dbReference type="NCBI Taxonomy" id="2306975"/>
    <lineage>
        <taxon>Bacteria</taxon>
        <taxon>Bacillati</taxon>
        <taxon>Actinomycetota</taxon>
        <taxon>Actinomycetes</taxon>
        <taxon>Bifidobacteriales</taxon>
        <taxon>Bifidobacteriaceae</taxon>
        <taxon>Bifidobacterium</taxon>
    </lineage>
</organism>
<dbReference type="Proteomes" id="UP000287533">
    <property type="component" value="Unassembled WGS sequence"/>
</dbReference>